<dbReference type="RefSeq" id="WP_221425367.1">
    <property type="nucleotide sequence ID" value="NZ_CP081295.1"/>
</dbReference>
<dbReference type="Pfam" id="PF00364">
    <property type="entry name" value="Biotin_lipoyl"/>
    <property type="match status" value="1"/>
</dbReference>
<evidence type="ECO:0000313" key="3">
    <source>
        <dbReference type="Proteomes" id="UP000824281"/>
    </source>
</evidence>
<feature type="domain" description="Lipoyl-binding" evidence="1">
    <location>
        <begin position="12"/>
        <end position="76"/>
    </location>
</feature>
<accession>A0ABX8ZLM3</accession>
<dbReference type="EMBL" id="CP081295">
    <property type="protein sequence ID" value="QZD89890.1"/>
    <property type="molecule type" value="Genomic_DNA"/>
</dbReference>
<organism evidence="2 3">
    <name type="scientific">Qipengyuania aurantiaca</name>
    <dbReference type="NCBI Taxonomy" id="2867233"/>
    <lineage>
        <taxon>Bacteria</taxon>
        <taxon>Pseudomonadati</taxon>
        <taxon>Pseudomonadota</taxon>
        <taxon>Alphaproteobacteria</taxon>
        <taxon>Sphingomonadales</taxon>
        <taxon>Erythrobacteraceae</taxon>
        <taxon>Qipengyuania</taxon>
    </lineage>
</organism>
<reference evidence="2 3" key="1">
    <citation type="submission" date="2021-08" db="EMBL/GenBank/DDBJ databases">
        <title>Comparative Genomics Analysis of the Genus Qipengyuania Reveals Extensive Genetic Diversity and Metabolic Versatility, Including the Description of Fifteen Novel Species.</title>
        <authorList>
            <person name="Liu Y."/>
        </authorList>
    </citation>
    <scope>NUCLEOTIDE SEQUENCE [LARGE SCALE GENOMIC DNA]</scope>
    <source>
        <strain evidence="2 3">1NDH13</strain>
    </source>
</reference>
<keyword evidence="3" id="KW-1185">Reference proteome</keyword>
<sequence>MREVPFFVPDDLGPYAPEQVHEWHVATGTEFEEGIPLVTIETEVARIQVMSRFPGRLKEIHAGVGYSATPGTQLATFEVTDWVYDNQIGE</sequence>
<evidence type="ECO:0000259" key="1">
    <source>
        <dbReference type="Pfam" id="PF00364"/>
    </source>
</evidence>
<gene>
    <name evidence="2" type="ORF">K3148_00275</name>
</gene>
<dbReference type="InterPro" id="IPR000089">
    <property type="entry name" value="Biotin_lipoyl"/>
</dbReference>
<dbReference type="Proteomes" id="UP000824281">
    <property type="component" value="Chromosome"/>
</dbReference>
<dbReference type="Gene3D" id="2.40.50.100">
    <property type="match status" value="1"/>
</dbReference>
<protein>
    <recommendedName>
        <fullName evidence="1">Lipoyl-binding domain-containing protein</fullName>
    </recommendedName>
</protein>
<dbReference type="InterPro" id="IPR011053">
    <property type="entry name" value="Single_hybrid_motif"/>
</dbReference>
<name>A0ABX8ZLM3_9SPHN</name>
<proteinExistence type="predicted"/>
<dbReference type="CDD" id="cd06849">
    <property type="entry name" value="lipoyl_domain"/>
    <property type="match status" value="1"/>
</dbReference>
<evidence type="ECO:0000313" key="2">
    <source>
        <dbReference type="EMBL" id="QZD89890.1"/>
    </source>
</evidence>
<dbReference type="SUPFAM" id="SSF51230">
    <property type="entry name" value="Single hybrid motif"/>
    <property type="match status" value="1"/>
</dbReference>